<reference evidence="1 2" key="1">
    <citation type="journal article" date="2018" name="Front. Plant Sci.">
        <title>Red Clover (Trifolium pratense) and Zigzag Clover (T. medium) - A Picture of Genomic Similarities and Differences.</title>
        <authorList>
            <person name="Dluhosova J."/>
            <person name="Istvanek J."/>
            <person name="Nedelnik J."/>
            <person name="Repkova J."/>
        </authorList>
    </citation>
    <scope>NUCLEOTIDE SEQUENCE [LARGE SCALE GENOMIC DNA]</scope>
    <source>
        <strain evidence="2">cv. 10/8</strain>
        <tissue evidence="1">Leaf</tissue>
    </source>
</reference>
<evidence type="ECO:0000313" key="2">
    <source>
        <dbReference type="Proteomes" id="UP000265520"/>
    </source>
</evidence>
<name>A0A392N0J8_9FABA</name>
<dbReference type="EMBL" id="LXQA010023242">
    <property type="protein sequence ID" value="MCH92699.1"/>
    <property type="molecule type" value="Genomic_DNA"/>
</dbReference>
<dbReference type="Proteomes" id="UP000265520">
    <property type="component" value="Unassembled WGS sequence"/>
</dbReference>
<accession>A0A392N0J8</accession>
<organism evidence="1 2">
    <name type="scientific">Trifolium medium</name>
    <dbReference type="NCBI Taxonomy" id="97028"/>
    <lineage>
        <taxon>Eukaryota</taxon>
        <taxon>Viridiplantae</taxon>
        <taxon>Streptophyta</taxon>
        <taxon>Embryophyta</taxon>
        <taxon>Tracheophyta</taxon>
        <taxon>Spermatophyta</taxon>
        <taxon>Magnoliopsida</taxon>
        <taxon>eudicotyledons</taxon>
        <taxon>Gunneridae</taxon>
        <taxon>Pentapetalae</taxon>
        <taxon>rosids</taxon>
        <taxon>fabids</taxon>
        <taxon>Fabales</taxon>
        <taxon>Fabaceae</taxon>
        <taxon>Papilionoideae</taxon>
        <taxon>50 kb inversion clade</taxon>
        <taxon>NPAAA clade</taxon>
        <taxon>Hologalegina</taxon>
        <taxon>IRL clade</taxon>
        <taxon>Trifolieae</taxon>
        <taxon>Trifolium</taxon>
    </lineage>
</organism>
<proteinExistence type="predicted"/>
<protein>
    <submittedName>
        <fullName evidence="1">Putative retroelement protein</fullName>
    </submittedName>
</protein>
<dbReference type="AlphaFoldDB" id="A0A392N0J8"/>
<sequence length="121" mass="13876">MNSPSISILNSQSSLPESNFHNNWFQIFEIPSFDSQIISVPICSLPQEIEELLNNFSDLFSSQHFLPPKSPKGFVFSHRIPLKKGTQHFNLCPFQYSIILKDMIDNLVNEMLSQGIIQHRA</sequence>
<comment type="caution">
    <text evidence="1">The sequence shown here is derived from an EMBL/GenBank/DDBJ whole genome shotgun (WGS) entry which is preliminary data.</text>
</comment>
<keyword evidence="2" id="KW-1185">Reference proteome</keyword>
<evidence type="ECO:0000313" key="1">
    <source>
        <dbReference type="EMBL" id="MCH92699.1"/>
    </source>
</evidence>